<accession>A0A5C5YK75</accession>
<dbReference type="OrthoDB" id="290019at2"/>
<evidence type="ECO:0000313" key="1">
    <source>
        <dbReference type="EMBL" id="TWT75251.1"/>
    </source>
</evidence>
<evidence type="ECO:0008006" key="3">
    <source>
        <dbReference type="Google" id="ProtNLM"/>
    </source>
</evidence>
<comment type="caution">
    <text evidence="1">The sequence shown here is derived from an EMBL/GenBank/DDBJ whole genome shotgun (WGS) entry which is preliminary data.</text>
</comment>
<dbReference type="RefSeq" id="WP_146389705.1">
    <property type="nucleotide sequence ID" value="NZ_SJPK01000001.1"/>
</dbReference>
<dbReference type="AlphaFoldDB" id="A0A5C5YK75"/>
<sequence>MNIQSLPLLFLTACLAVSGCGSDTPTVPTDQSEMEAYLEEHPELVISDEELNSEPESGDID</sequence>
<protein>
    <recommendedName>
        <fullName evidence="3">Secreted protein</fullName>
    </recommendedName>
</protein>
<dbReference type="EMBL" id="SJPK01000001">
    <property type="protein sequence ID" value="TWT75251.1"/>
    <property type="molecule type" value="Genomic_DNA"/>
</dbReference>
<reference evidence="1 2" key="1">
    <citation type="submission" date="2019-02" db="EMBL/GenBank/DDBJ databases">
        <title>Deep-cultivation of Planctomycetes and their phenomic and genomic characterization uncovers novel biology.</title>
        <authorList>
            <person name="Wiegand S."/>
            <person name="Jogler M."/>
            <person name="Boedeker C."/>
            <person name="Pinto D."/>
            <person name="Vollmers J."/>
            <person name="Rivas-Marin E."/>
            <person name="Kohn T."/>
            <person name="Peeters S.H."/>
            <person name="Heuer A."/>
            <person name="Rast P."/>
            <person name="Oberbeckmann S."/>
            <person name="Bunk B."/>
            <person name="Jeske O."/>
            <person name="Meyerdierks A."/>
            <person name="Storesund J.E."/>
            <person name="Kallscheuer N."/>
            <person name="Luecker S."/>
            <person name="Lage O.M."/>
            <person name="Pohl T."/>
            <person name="Merkel B.J."/>
            <person name="Hornburger P."/>
            <person name="Mueller R.-W."/>
            <person name="Bruemmer F."/>
            <person name="Labrenz M."/>
            <person name="Spormann A.M."/>
            <person name="Op Den Camp H."/>
            <person name="Overmann J."/>
            <person name="Amann R."/>
            <person name="Jetten M.S.M."/>
            <person name="Mascher T."/>
            <person name="Medema M.H."/>
            <person name="Devos D.P."/>
            <person name="Kaster A.-K."/>
            <person name="Ovreas L."/>
            <person name="Rohde M."/>
            <person name="Galperin M.Y."/>
            <person name="Jogler C."/>
        </authorList>
    </citation>
    <scope>NUCLEOTIDE SEQUENCE [LARGE SCALE GENOMIC DNA]</scope>
    <source>
        <strain evidence="1 2">CA85</strain>
    </source>
</reference>
<dbReference type="Proteomes" id="UP000318053">
    <property type="component" value="Unassembled WGS sequence"/>
</dbReference>
<gene>
    <name evidence="1" type="ORF">CA85_05400</name>
</gene>
<evidence type="ECO:0000313" key="2">
    <source>
        <dbReference type="Proteomes" id="UP000318053"/>
    </source>
</evidence>
<proteinExistence type="predicted"/>
<keyword evidence="2" id="KW-1185">Reference proteome</keyword>
<name>A0A5C5YK75_9BACT</name>
<organism evidence="1 2">
    <name type="scientific">Allorhodopirellula solitaria</name>
    <dbReference type="NCBI Taxonomy" id="2527987"/>
    <lineage>
        <taxon>Bacteria</taxon>
        <taxon>Pseudomonadati</taxon>
        <taxon>Planctomycetota</taxon>
        <taxon>Planctomycetia</taxon>
        <taxon>Pirellulales</taxon>
        <taxon>Pirellulaceae</taxon>
        <taxon>Allorhodopirellula</taxon>
    </lineage>
</organism>